<dbReference type="EMBL" id="JAWDEY010000034">
    <property type="protein sequence ID" value="KAK6588246.1"/>
    <property type="molecule type" value="Genomic_DNA"/>
</dbReference>
<dbReference type="Proteomes" id="UP001311799">
    <property type="component" value="Unassembled WGS sequence"/>
</dbReference>
<feature type="region of interest" description="Disordered" evidence="1">
    <location>
        <begin position="442"/>
        <end position="463"/>
    </location>
</feature>
<keyword evidence="3" id="KW-1185">Reference proteome</keyword>
<dbReference type="InterPro" id="IPR037197">
    <property type="entry name" value="WWE_dom_sf"/>
</dbReference>
<evidence type="ECO:0000256" key="1">
    <source>
        <dbReference type="SAM" id="MobiDB-lite"/>
    </source>
</evidence>
<gene>
    <name evidence="2" type="ORF">RS030_6790</name>
</gene>
<name>A0AAV9XU81_9CRYT</name>
<sequence length="1336" mass="153341">MKNKAEYIDDYLFEKHSGESSVNTSINNSYDKISPKFNKWYYSTSNSQNFVFGMIENCNTNEEFCQTHCNNSLSSQIILFDNNDLNKCTSMKTTYKKCDGDGNVIWLYKCTVNNNSWRAYSNKLSSIIECNYRNGVKCFLYYPFVFDLSSFKQVDLVTGKESYLLRNRDNTEFFSPFFFEYSKSTSIYLIDKVLNYIKYDNLSLIGNINRAVDYWKHMLRPSLTVNGKENGKKIKPRNNKASKVSSSSVNSICDSLLFPEIMERLSFKAKNEIKSRMILDKIKDSYTFSDCLDGNNGNKESNENCDSNENDPSFVGFSNLIYVNCNGGKSSTDKANTRNDHYGISSLKDKDITLEKEDVRELVNLGNYGRNGTGSCLLFTPHNYRKGLGIIVPKVLSYKWNKKSRITDKDKNKYVRFNFGMLSPDIHKKSSGVKNCYIGTPRRGVGGSGSGRNINSGTNSSSNYNNNINSKLLDSIKTSSSLFPQVTSSTTSVYSDEFAGKTDTSNSKSEFVTTPIREASPGVCIESVKDVSQCIDVSNESKPSNFEIRNVEKHILYDRDKLKLNSLNLDLSSLEMKSVSTKFVKDNRSKSTHSRRKNKNSVINYTYLLEIEDWTSVDTILGCESEFNSRDEVGKDNTNSYYKKKDLIGDEKLKDWYYYYHCSTDTDGYCYGNDRYIDECDIFIKGEKHNSYKDNNNNTYGIDIGIDVEFKDDYNCEIIKDETDELLYDYIHYEDDEAHRSICFEDLSDFISDNGKKIRWWFNHSIKHVTVDLNSYRDLSKKKSALKKNNKKIEADVIPLIHPLLTGYLNELDVCESSILFSNTLTPSSIKILETQSKVLLGLKSVNVNSLKPRKSEFSSISEFCFKETSNIVPISLIEFKMVHSTIPISLFSMLLTRFPVPAANTFVFSFICNDDNIPNTGMQTVHIFNLHLSQNPCSFYRRKKKNKFKNGKCAVNMLDSHSCNHIHLDIFRRYNKVKICPWLAISNFIDEFVLRTPILVKCIIDMHNIMIIPSKKRYTNSSNSENNKFLKLNNSRDGSNKSGIDYDKNYVEFVILTANLLLPLLIINSHSIQNIVIGPDNNDLSREIHDFDGKSLANLRIDSMIFTKKRLPFTFYNIRNFDLFLDHNIDKTELGIFISGKIKNLTGSKSVINNINNLPSSSVDNINGICKTTASNSRNPEYLNCNIVNAEYKTYQESCNSIGCKKLYSEFNKDMGSIEGFSEKLFDVIQTWINEFLYWFDRYVLTTIERLNVNLYLTSGFLEAKNFGYDSIVNEKLYSQLDSELFDNIDIIKLKQRFILDSKVKHPLLDNVSFNIFISNHLKLFTISLTNSNDY</sequence>
<reference evidence="2 3" key="1">
    <citation type="submission" date="2023-10" db="EMBL/GenBank/DDBJ databases">
        <title>Comparative genomics analysis reveals potential genetic determinants of host preference in Cryptosporidium xiaoi.</title>
        <authorList>
            <person name="Xiao L."/>
            <person name="Li J."/>
        </authorList>
    </citation>
    <scope>NUCLEOTIDE SEQUENCE [LARGE SCALE GENOMIC DNA]</scope>
    <source>
        <strain evidence="2 3">52996</strain>
    </source>
</reference>
<organism evidence="2 3">
    <name type="scientific">Cryptosporidium xiaoi</name>
    <dbReference type="NCBI Taxonomy" id="659607"/>
    <lineage>
        <taxon>Eukaryota</taxon>
        <taxon>Sar</taxon>
        <taxon>Alveolata</taxon>
        <taxon>Apicomplexa</taxon>
        <taxon>Conoidasida</taxon>
        <taxon>Coccidia</taxon>
        <taxon>Eucoccidiorida</taxon>
        <taxon>Eimeriorina</taxon>
        <taxon>Cryptosporidiidae</taxon>
        <taxon>Cryptosporidium</taxon>
    </lineage>
</organism>
<proteinExistence type="predicted"/>
<accession>A0AAV9XU81</accession>
<feature type="compositionally biased region" description="Low complexity" evidence="1">
    <location>
        <begin position="451"/>
        <end position="463"/>
    </location>
</feature>
<evidence type="ECO:0000313" key="3">
    <source>
        <dbReference type="Proteomes" id="UP001311799"/>
    </source>
</evidence>
<protein>
    <submittedName>
        <fullName evidence="2">WWE domain</fullName>
    </submittedName>
</protein>
<dbReference type="SUPFAM" id="SSF117839">
    <property type="entry name" value="WWE domain"/>
    <property type="match status" value="1"/>
</dbReference>
<evidence type="ECO:0000313" key="2">
    <source>
        <dbReference type="EMBL" id="KAK6588246.1"/>
    </source>
</evidence>
<comment type="caution">
    <text evidence="2">The sequence shown here is derived from an EMBL/GenBank/DDBJ whole genome shotgun (WGS) entry which is preliminary data.</text>
</comment>